<comment type="caution">
    <text evidence="7">The sequence shown here is derived from an EMBL/GenBank/DDBJ whole genome shotgun (WGS) entry which is preliminary data.</text>
</comment>
<protein>
    <recommendedName>
        <fullName evidence="6">Protein kinase domain-containing protein</fullName>
    </recommendedName>
</protein>
<dbReference type="Proteomes" id="UP000324800">
    <property type="component" value="Unassembled WGS sequence"/>
</dbReference>
<sequence>MKNEELKQEIQQQQDIERKTKQNSQEQTVIDEQDDTSSVELQQSSFVDYEEILRQSEFVPIHPLGRGAFGIVYEAYDREYGIVAVKIIKKEKFDVRELEAAQIIHNVAWNFEGMRIFHETELVHRDIKCDNILLHCPPGTGRVYAKISDFGFAKKVDQIHEQTYFAGTLPFMSPEQFLEKALITQKVDIYALGITFYNIITHKYPVNERNIKEQAKKLAKLKSIDRPSEIKNDILWDLLSQMLEFDPNKRITAAEALQHPYFTSPEAWIKNTKQKVHVYYYKYF</sequence>
<evidence type="ECO:0000313" key="8">
    <source>
        <dbReference type="Proteomes" id="UP000324800"/>
    </source>
</evidence>
<dbReference type="PANTHER" id="PTHR44167">
    <property type="entry name" value="OVARIAN-SPECIFIC SERINE/THREONINE-PROTEIN KINASE LOK-RELATED"/>
    <property type="match status" value="1"/>
</dbReference>
<gene>
    <name evidence="7" type="ORF">EZS28_019204</name>
</gene>
<evidence type="ECO:0000256" key="2">
    <source>
        <dbReference type="ARBA" id="ARBA00022840"/>
    </source>
</evidence>
<evidence type="ECO:0000259" key="6">
    <source>
        <dbReference type="PROSITE" id="PS50011"/>
    </source>
</evidence>
<dbReference type="Gene3D" id="1.10.510.10">
    <property type="entry name" value="Transferase(Phosphotransferase) domain 1"/>
    <property type="match status" value="1"/>
</dbReference>
<dbReference type="PANTHER" id="PTHR44167:SF24">
    <property type="entry name" value="SERINE_THREONINE-PROTEIN KINASE CHK2"/>
    <property type="match status" value="1"/>
</dbReference>
<keyword evidence="1 3" id="KW-0547">Nucleotide-binding</keyword>
<reference evidence="7 8" key="1">
    <citation type="submission" date="2019-03" db="EMBL/GenBank/DDBJ databases">
        <title>Single cell metagenomics reveals metabolic interactions within the superorganism composed of flagellate Streblomastix strix and complex community of Bacteroidetes bacteria on its surface.</title>
        <authorList>
            <person name="Treitli S.C."/>
            <person name="Kolisko M."/>
            <person name="Husnik F."/>
            <person name="Keeling P."/>
            <person name="Hampl V."/>
        </authorList>
    </citation>
    <scope>NUCLEOTIDE SEQUENCE [LARGE SCALE GENOMIC DNA]</scope>
    <source>
        <strain evidence="7">ST1C</strain>
    </source>
</reference>
<evidence type="ECO:0000256" key="1">
    <source>
        <dbReference type="ARBA" id="ARBA00022741"/>
    </source>
</evidence>
<feature type="binding site" evidence="3">
    <location>
        <position position="90"/>
    </location>
    <ligand>
        <name>ATP</name>
        <dbReference type="ChEBI" id="CHEBI:30616"/>
    </ligand>
</feature>
<keyword evidence="4" id="KW-0418">Kinase</keyword>
<dbReference type="OrthoDB" id="4062651at2759"/>
<dbReference type="PROSITE" id="PS00108">
    <property type="entry name" value="PROTEIN_KINASE_ST"/>
    <property type="match status" value="1"/>
</dbReference>
<dbReference type="Pfam" id="PF00069">
    <property type="entry name" value="Pkinase"/>
    <property type="match status" value="1"/>
</dbReference>
<keyword evidence="2 3" id="KW-0067">ATP-binding</keyword>
<keyword evidence="4" id="KW-0723">Serine/threonine-protein kinase</keyword>
<feature type="region of interest" description="Disordered" evidence="5">
    <location>
        <begin position="1"/>
        <end position="35"/>
    </location>
</feature>
<comment type="similarity">
    <text evidence="4">Belongs to the protein kinase superfamily.</text>
</comment>
<dbReference type="PROSITE" id="PS50011">
    <property type="entry name" value="PROTEIN_KINASE_DOM"/>
    <property type="match status" value="1"/>
</dbReference>
<dbReference type="InterPro" id="IPR011009">
    <property type="entry name" value="Kinase-like_dom_sf"/>
</dbReference>
<dbReference type="GO" id="GO:0005524">
    <property type="term" value="F:ATP binding"/>
    <property type="evidence" value="ECO:0007669"/>
    <property type="project" value="UniProtKB-UniRule"/>
</dbReference>
<dbReference type="PROSITE" id="PS00107">
    <property type="entry name" value="PROTEIN_KINASE_ATP"/>
    <property type="match status" value="1"/>
</dbReference>
<evidence type="ECO:0000256" key="5">
    <source>
        <dbReference type="SAM" id="MobiDB-lite"/>
    </source>
</evidence>
<feature type="domain" description="Protein kinase" evidence="6">
    <location>
        <begin position="1"/>
        <end position="262"/>
    </location>
</feature>
<dbReference type="EMBL" id="SNRW01005344">
    <property type="protein sequence ID" value="KAA6385269.1"/>
    <property type="molecule type" value="Genomic_DNA"/>
</dbReference>
<evidence type="ECO:0000256" key="3">
    <source>
        <dbReference type="PROSITE-ProRule" id="PRU10141"/>
    </source>
</evidence>
<organism evidence="7 8">
    <name type="scientific">Streblomastix strix</name>
    <dbReference type="NCBI Taxonomy" id="222440"/>
    <lineage>
        <taxon>Eukaryota</taxon>
        <taxon>Metamonada</taxon>
        <taxon>Preaxostyla</taxon>
        <taxon>Oxymonadida</taxon>
        <taxon>Streblomastigidae</taxon>
        <taxon>Streblomastix</taxon>
    </lineage>
</organism>
<proteinExistence type="inferred from homology"/>
<dbReference type="InterPro" id="IPR008271">
    <property type="entry name" value="Ser/Thr_kinase_AS"/>
</dbReference>
<dbReference type="InterPro" id="IPR000719">
    <property type="entry name" value="Prot_kinase_dom"/>
</dbReference>
<dbReference type="GO" id="GO:0004674">
    <property type="term" value="F:protein serine/threonine kinase activity"/>
    <property type="evidence" value="ECO:0007669"/>
    <property type="project" value="UniProtKB-KW"/>
</dbReference>
<evidence type="ECO:0000256" key="4">
    <source>
        <dbReference type="RuleBase" id="RU000304"/>
    </source>
</evidence>
<evidence type="ECO:0000313" key="7">
    <source>
        <dbReference type="EMBL" id="KAA6385269.1"/>
    </source>
</evidence>
<accession>A0A5J4VS87</accession>
<dbReference type="AlphaFoldDB" id="A0A5J4VS87"/>
<dbReference type="InterPro" id="IPR017441">
    <property type="entry name" value="Protein_kinase_ATP_BS"/>
</dbReference>
<dbReference type="SUPFAM" id="SSF56112">
    <property type="entry name" value="Protein kinase-like (PK-like)"/>
    <property type="match status" value="1"/>
</dbReference>
<name>A0A5J4VS87_9EUKA</name>
<keyword evidence="4" id="KW-0808">Transferase</keyword>
<dbReference type="SMART" id="SM00220">
    <property type="entry name" value="S_TKc"/>
    <property type="match status" value="1"/>
</dbReference>